<dbReference type="PANTHER" id="PTHR43877:SF2">
    <property type="entry name" value="AMINOALKYLPHOSPHONATE N-ACETYLTRANSFERASE-RELATED"/>
    <property type="match status" value="1"/>
</dbReference>
<reference evidence="4 5" key="1">
    <citation type="submission" date="2017-11" db="EMBL/GenBank/DDBJ databases">
        <title>Genomic Encyclopedia of Archaeal and Bacterial Type Strains, Phase II (KMG-II): From Individual Species to Whole Genera.</title>
        <authorList>
            <person name="Goeker M."/>
        </authorList>
    </citation>
    <scope>NUCLEOTIDE SEQUENCE [LARGE SCALE GENOMIC DNA]</scope>
    <source>
        <strain evidence="4 5">DSM 25478</strain>
    </source>
</reference>
<sequence>MICIRPALPTHPAASTALRSYLADVAGRWYGRPATADEVDAALRDDPSDELAPPTGAFWLAELDGRVVGCIGVERVRVEQVRVGHVPDEGAAMGTAGGKTALVGEVKRVWVDASARGRGVGAALLTTVEQHAREHGLTTLRLDTRDDLVESHRLYERHGFVRVPAFNAGPYAQRWYAKELDPAGT</sequence>
<keyword evidence="2" id="KW-0012">Acyltransferase</keyword>
<evidence type="ECO:0000256" key="2">
    <source>
        <dbReference type="ARBA" id="ARBA00023315"/>
    </source>
</evidence>
<dbReference type="CDD" id="cd04301">
    <property type="entry name" value="NAT_SF"/>
    <property type="match status" value="1"/>
</dbReference>
<dbReference type="AlphaFoldDB" id="A0A2M9CY35"/>
<dbReference type="EMBL" id="PGFE01000001">
    <property type="protein sequence ID" value="PJJ76846.1"/>
    <property type="molecule type" value="Genomic_DNA"/>
</dbReference>
<dbReference type="GO" id="GO:0016747">
    <property type="term" value="F:acyltransferase activity, transferring groups other than amino-acyl groups"/>
    <property type="evidence" value="ECO:0007669"/>
    <property type="project" value="InterPro"/>
</dbReference>
<dbReference type="Proteomes" id="UP000231693">
    <property type="component" value="Unassembled WGS sequence"/>
</dbReference>
<evidence type="ECO:0000259" key="3">
    <source>
        <dbReference type="PROSITE" id="PS51186"/>
    </source>
</evidence>
<evidence type="ECO:0000256" key="1">
    <source>
        <dbReference type="ARBA" id="ARBA00022679"/>
    </source>
</evidence>
<dbReference type="Gene3D" id="3.40.630.30">
    <property type="match status" value="1"/>
</dbReference>
<organism evidence="4 5">
    <name type="scientific">Sediminihabitans luteus</name>
    <dbReference type="NCBI Taxonomy" id="1138585"/>
    <lineage>
        <taxon>Bacteria</taxon>
        <taxon>Bacillati</taxon>
        <taxon>Actinomycetota</taxon>
        <taxon>Actinomycetes</taxon>
        <taxon>Micrococcales</taxon>
        <taxon>Cellulomonadaceae</taxon>
        <taxon>Sediminihabitans</taxon>
    </lineage>
</organism>
<comment type="caution">
    <text evidence="4">The sequence shown here is derived from an EMBL/GenBank/DDBJ whole genome shotgun (WGS) entry which is preliminary data.</text>
</comment>
<dbReference type="Pfam" id="PF00583">
    <property type="entry name" value="Acetyltransf_1"/>
    <property type="match status" value="1"/>
</dbReference>
<gene>
    <name evidence="4" type="ORF">CLV28_0050</name>
</gene>
<dbReference type="SUPFAM" id="SSF55729">
    <property type="entry name" value="Acyl-CoA N-acyltransferases (Nat)"/>
    <property type="match status" value="1"/>
</dbReference>
<feature type="domain" description="N-acetyltransferase" evidence="3">
    <location>
        <begin position="16"/>
        <end position="181"/>
    </location>
</feature>
<dbReference type="PANTHER" id="PTHR43877">
    <property type="entry name" value="AMINOALKYLPHOSPHONATE N-ACETYLTRANSFERASE-RELATED-RELATED"/>
    <property type="match status" value="1"/>
</dbReference>
<keyword evidence="5" id="KW-1185">Reference proteome</keyword>
<evidence type="ECO:0000313" key="5">
    <source>
        <dbReference type="Proteomes" id="UP000231693"/>
    </source>
</evidence>
<proteinExistence type="predicted"/>
<dbReference type="InterPro" id="IPR050832">
    <property type="entry name" value="Bact_Acetyltransf"/>
</dbReference>
<keyword evidence="1 4" id="KW-0808">Transferase</keyword>
<dbReference type="PROSITE" id="PS51186">
    <property type="entry name" value="GNAT"/>
    <property type="match status" value="1"/>
</dbReference>
<dbReference type="InterPro" id="IPR016181">
    <property type="entry name" value="Acyl_CoA_acyltransferase"/>
</dbReference>
<name>A0A2M9CY35_9CELL</name>
<evidence type="ECO:0000313" key="4">
    <source>
        <dbReference type="EMBL" id="PJJ76846.1"/>
    </source>
</evidence>
<dbReference type="RefSeq" id="WP_239073351.1">
    <property type="nucleotide sequence ID" value="NZ_BOOX01000015.1"/>
</dbReference>
<dbReference type="InterPro" id="IPR000182">
    <property type="entry name" value="GNAT_dom"/>
</dbReference>
<protein>
    <submittedName>
        <fullName evidence="4">Acetyltransferase (GNAT) family protein</fullName>
    </submittedName>
</protein>
<accession>A0A2M9CY35</accession>